<dbReference type="PANTHER" id="PTHR30007:SF1">
    <property type="entry name" value="BLR1914 PROTEIN"/>
    <property type="match status" value="1"/>
</dbReference>
<dbReference type="InterPro" id="IPR002559">
    <property type="entry name" value="Transposase_11"/>
</dbReference>
<dbReference type="RefSeq" id="WP_172154794.1">
    <property type="nucleotide sequence ID" value="NZ_CP053564.1"/>
</dbReference>
<feature type="compositionally biased region" description="Basic residues" evidence="1">
    <location>
        <begin position="180"/>
        <end position="189"/>
    </location>
</feature>
<dbReference type="PANTHER" id="PTHR30007">
    <property type="entry name" value="PHP DOMAIN PROTEIN"/>
    <property type="match status" value="1"/>
</dbReference>
<reference evidence="4 5" key="1">
    <citation type="submission" date="2020-05" db="EMBL/GenBank/DDBJ databases">
        <authorList>
            <person name="Mo P."/>
        </authorList>
    </citation>
    <scope>NUCLEOTIDE SEQUENCE [LARGE SCALE GENOMIC DNA]</scope>
    <source>
        <strain evidence="4 5">Gen01</strain>
    </source>
</reference>
<keyword evidence="5" id="KW-1185">Reference proteome</keyword>
<feature type="region of interest" description="Disordered" evidence="1">
    <location>
        <begin position="164"/>
        <end position="195"/>
    </location>
</feature>
<dbReference type="Pfam" id="PF01609">
    <property type="entry name" value="DDE_Tnp_1"/>
    <property type="match status" value="1"/>
</dbReference>
<dbReference type="EMBL" id="CP053564">
    <property type="protein sequence ID" value="QJY45113.1"/>
    <property type="molecule type" value="Genomic_DNA"/>
</dbReference>
<feature type="domain" description="Transposase IS4-like" evidence="2">
    <location>
        <begin position="108"/>
        <end position="268"/>
    </location>
</feature>
<dbReference type="GO" id="GO:0006313">
    <property type="term" value="P:DNA transposition"/>
    <property type="evidence" value="ECO:0007669"/>
    <property type="project" value="InterPro"/>
</dbReference>
<evidence type="ECO:0000256" key="1">
    <source>
        <dbReference type="SAM" id="MobiDB-lite"/>
    </source>
</evidence>
<name>A0A6M6JDD4_9PSEU</name>
<sequence>MSRRSCVEWLVSDELWELVEPLLPRPRKPKRGRTGRPRVPDRAALAGIVFVLKTGISWNALPAELGCGSGVTCWRRLREWQQAGVWQELHRVTLDLLAQLDLLDWSRAAVDSVSVRAKRRGEATGPSPTDRGKAGSKYHVLCDRNGLPLHALVTGANTHDSRMLAPLLDTNPGVREHAGRPGRPRRRPDKLHADKGYDYPRCRRYLAKRGIGVRIARRGIEDSTRLGRVRRVVERTMSWLLDFRRLALRYDRAEPTITALLSLACALICHRRLTRHRPRSA</sequence>
<accession>A0A6M6JDD4</accession>
<evidence type="ECO:0000259" key="2">
    <source>
        <dbReference type="Pfam" id="PF01609"/>
    </source>
</evidence>
<protein>
    <submittedName>
        <fullName evidence="4">IS5 family transposase</fullName>
    </submittedName>
</protein>
<organism evidence="4 5">
    <name type="scientific">Pseudonocardia broussonetiae</name>
    <dbReference type="NCBI Taxonomy" id="2736640"/>
    <lineage>
        <taxon>Bacteria</taxon>
        <taxon>Bacillati</taxon>
        <taxon>Actinomycetota</taxon>
        <taxon>Actinomycetes</taxon>
        <taxon>Pseudonocardiales</taxon>
        <taxon>Pseudonocardiaceae</taxon>
        <taxon>Pseudonocardia</taxon>
    </lineage>
</organism>
<dbReference type="Proteomes" id="UP000505377">
    <property type="component" value="Chromosome"/>
</dbReference>
<dbReference type="KEGG" id="pbro:HOP40_04125"/>
<evidence type="ECO:0000313" key="5">
    <source>
        <dbReference type="Proteomes" id="UP000505377"/>
    </source>
</evidence>
<dbReference type="AlphaFoldDB" id="A0A6M6JDD4"/>
<dbReference type="GO" id="GO:0003677">
    <property type="term" value="F:DNA binding"/>
    <property type="evidence" value="ECO:0007669"/>
    <property type="project" value="InterPro"/>
</dbReference>
<evidence type="ECO:0000313" key="4">
    <source>
        <dbReference type="EMBL" id="QJY45113.1"/>
    </source>
</evidence>
<dbReference type="GO" id="GO:0004803">
    <property type="term" value="F:transposase activity"/>
    <property type="evidence" value="ECO:0007669"/>
    <property type="project" value="InterPro"/>
</dbReference>
<dbReference type="Pfam" id="PF13340">
    <property type="entry name" value="DUF4096"/>
    <property type="match status" value="1"/>
</dbReference>
<gene>
    <name evidence="4" type="ORF">HOP40_04125</name>
</gene>
<feature type="domain" description="Insertion element IS402-like" evidence="3">
    <location>
        <begin position="11"/>
        <end position="90"/>
    </location>
</feature>
<dbReference type="InterPro" id="IPR025161">
    <property type="entry name" value="IS402-like_dom"/>
</dbReference>
<evidence type="ECO:0000259" key="3">
    <source>
        <dbReference type="Pfam" id="PF13340"/>
    </source>
</evidence>
<feature type="region of interest" description="Disordered" evidence="1">
    <location>
        <begin position="115"/>
        <end position="136"/>
    </location>
</feature>
<proteinExistence type="predicted"/>
<dbReference type="NCBIfam" id="NF033580">
    <property type="entry name" value="transpos_IS5_3"/>
    <property type="match status" value="1"/>
</dbReference>